<feature type="transmembrane region" description="Helical" evidence="1">
    <location>
        <begin position="223"/>
        <end position="244"/>
    </location>
</feature>
<protein>
    <recommendedName>
        <fullName evidence="4">S-layer family duplication domain-containing protein</fullName>
    </recommendedName>
</protein>
<evidence type="ECO:0008006" key="4">
    <source>
        <dbReference type="Google" id="ProtNLM"/>
    </source>
</evidence>
<name>A0ABU3VMD4_9EURY</name>
<dbReference type="Proteomes" id="UP001272052">
    <property type="component" value="Unassembled WGS sequence"/>
</dbReference>
<keyword evidence="1" id="KW-1133">Transmembrane helix</keyword>
<accession>A0ABU3VMD4</accession>
<keyword evidence="1" id="KW-0472">Membrane</keyword>
<gene>
    <name evidence="2" type="ORF">MmiAt1_00870</name>
</gene>
<reference evidence="2 3" key="1">
    <citation type="submission" date="2023-06" db="EMBL/GenBank/DDBJ databases">
        <title>Genome sequence of Methanimicrococcus sp. At1.</title>
        <authorList>
            <person name="Protasov E."/>
            <person name="Platt K."/>
            <person name="Poehlein A."/>
            <person name="Daniel R."/>
            <person name="Brune A."/>
        </authorList>
    </citation>
    <scope>NUCLEOTIDE SEQUENCE [LARGE SCALE GENOMIC DNA]</scope>
    <source>
        <strain evidence="2 3">At1</strain>
    </source>
</reference>
<evidence type="ECO:0000256" key="1">
    <source>
        <dbReference type="SAM" id="Phobius"/>
    </source>
</evidence>
<keyword evidence="3" id="KW-1185">Reference proteome</keyword>
<feature type="transmembrane region" description="Helical" evidence="1">
    <location>
        <begin position="39"/>
        <end position="58"/>
    </location>
</feature>
<sequence length="250" mass="28994">MICHSRLGKSVFNKSVIERFHPIPNLLIKLSLLKNMKKIETFILIVMLFFVSAIPAHADSMIAPMPYEIDFEGQDLVFRMVPSDNYNWNQSIPEESGLYVKSTGEKIYTVSEYFYQELYFSADRMSFAAMTWQETNEDRGIVFCISGTMNPVRVTDLMKDLDARKYSVSHYNWEQYNERVYDEKNSTLSILTNDGIRYTFDINTGEIIQTSDENAAFLPGSTWVSIAILAIILIGSVLIIYFYWKRIEKK</sequence>
<dbReference type="EMBL" id="JAWDKC010000003">
    <property type="protein sequence ID" value="MDV0444559.1"/>
    <property type="molecule type" value="Genomic_DNA"/>
</dbReference>
<keyword evidence="1" id="KW-0812">Transmembrane</keyword>
<comment type="caution">
    <text evidence="2">The sequence shown here is derived from an EMBL/GenBank/DDBJ whole genome shotgun (WGS) entry which is preliminary data.</text>
</comment>
<evidence type="ECO:0000313" key="3">
    <source>
        <dbReference type="Proteomes" id="UP001272052"/>
    </source>
</evidence>
<organism evidence="2 3">
    <name type="scientific">Methanimicrococcus hacksteinii</name>
    <dbReference type="NCBI Taxonomy" id="3028293"/>
    <lineage>
        <taxon>Archaea</taxon>
        <taxon>Methanobacteriati</taxon>
        <taxon>Methanobacteriota</taxon>
        <taxon>Stenosarchaea group</taxon>
        <taxon>Methanomicrobia</taxon>
        <taxon>Methanosarcinales</taxon>
        <taxon>Methanosarcinaceae</taxon>
        <taxon>Methanimicrococcus</taxon>
    </lineage>
</organism>
<evidence type="ECO:0000313" key="2">
    <source>
        <dbReference type="EMBL" id="MDV0444559.1"/>
    </source>
</evidence>
<proteinExistence type="predicted"/>